<dbReference type="AlphaFoldDB" id="A0A174AP44"/>
<accession>A0A174AP44</accession>
<keyword evidence="2" id="KW-0812">Transmembrane</keyword>
<dbReference type="EMBL" id="CYYV01000004">
    <property type="protein sequence ID" value="CUN89195.1"/>
    <property type="molecule type" value="Genomic_DNA"/>
</dbReference>
<feature type="compositionally biased region" description="Basic and acidic residues" evidence="1">
    <location>
        <begin position="162"/>
        <end position="174"/>
    </location>
</feature>
<evidence type="ECO:0000256" key="2">
    <source>
        <dbReference type="SAM" id="Phobius"/>
    </source>
</evidence>
<dbReference type="EMBL" id="CZAL01000003">
    <property type="protein sequence ID" value="CUO87123.1"/>
    <property type="molecule type" value="Genomic_DNA"/>
</dbReference>
<dbReference type="Pfam" id="PF18960">
    <property type="entry name" value="DUF5702"/>
    <property type="match status" value="1"/>
</dbReference>
<feature type="compositionally biased region" description="Basic and acidic residues" evidence="1">
    <location>
        <begin position="184"/>
        <end position="203"/>
    </location>
</feature>
<evidence type="ECO:0000256" key="1">
    <source>
        <dbReference type="SAM" id="MobiDB-lite"/>
    </source>
</evidence>
<dbReference type="RefSeq" id="WP_055226610.1">
    <property type="nucleotide sequence ID" value="NZ_CYYV01000004.1"/>
</dbReference>
<evidence type="ECO:0000313" key="6">
    <source>
        <dbReference type="Proteomes" id="UP000095709"/>
    </source>
</evidence>
<dbReference type="InterPro" id="IPR043756">
    <property type="entry name" value="DUF5702"/>
</dbReference>
<evidence type="ECO:0000313" key="3">
    <source>
        <dbReference type="EMBL" id="CUN89195.1"/>
    </source>
</evidence>
<evidence type="ECO:0000313" key="4">
    <source>
        <dbReference type="EMBL" id="CUO87123.1"/>
    </source>
</evidence>
<organism evidence="3 5">
    <name type="scientific">Fusicatenibacter saccharivorans</name>
    <dbReference type="NCBI Taxonomy" id="1150298"/>
    <lineage>
        <taxon>Bacteria</taxon>
        <taxon>Bacillati</taxon>
        <taxon>Bacillota</taxon>
        <taxon>Clostridia</taxon>
        <taxon>Lachnospirales</taxon>
        <taxon>Lachnospiraceae</taxon>
        <taxon>Fusicatenibacter</taxon>
    </lineage>
</organism>
<dbReference type="Proteomes" id="UP000095706">
    <property type="component" value="Unassembled WGS sequence"/>
</dbReference>
<proteinExistence type="predicted"/>
<feature type="transmembrane region" description="Helical" evidence="2">
    <location>
        <begin position="12"/>
        <end position="35"/>
    </location>
</feature>
<gene>
    <name evidence="3" type="ORF">ERS852406_00853</name>
    <name evidence="4" type="ORF">ERS852498_00684</name>
</gene>
<sequence>MRETERQKRWAAGSITAYLCLVLILMLSLISGTIASVRNAHARVMTACAMEQGLYSLFAGYDRTLLGQYELFFYNGGDKSGVWKPETMSRKVAETAGEVLSPTASGMGILSGSLSGGQVTEVYLGGYRLATDEEGSAFSRQICEAMKASLGTYGIQQLSQKLRGEQETVKRQEDGQSGYEEEEVLKQYEESKQPEEGTEKTEGEGESGNGTPSEPDQKQPVPEDFVNPIEVIQKVMKMGILGLVLPEGQALSQGETDVSFLASKRELQSGFGMAECGKELSFVDKMLSSEYILWKFPCYTSKEKKEGLQCQVEYVLCGKNSDQDNLAGTVNRLLALREAANLVYLAKDAQKQGEMEAMAGVIAASFGVPAAMPVVKMALAVCWAFAESILDLRELLDGGKVALFKTAESWQLSLEQLPKLLETGDQSRKNAPGGMEYSDYLRLLLMQKSGKAVTFGAMDLVEYNMRTEQQQPGFRLDCCVDELEAGFTAVIGKREYEITRNYGYEMQGAA</sequence>
<feature type="region of interest" description="Disordered" evidence="1">
    <location>
        <begin position="161"/>
        <end position="222"/>
    </location>
</feature>
<dbReference type="Proteomes" id="UP000095709">
    <property type="component" value="Unassembled WGS sequence"/>
</dbReference>
<keyword evidence="2" id="KW-1133">Transmembrane helix</keyword>
<reference evidence="5 6" key="1">
    <citation type="submission" date="2015-09" db="EMBL/GenBank/DDBJ databases">
        <authorList>
            <consortium name="Pathogen Informatics"/>
        </authorList>
    </citation>
    <scope>NUCLEOTIDE SEQUENCE [LARGE SCALE GENOMIC DNA]</scope>
    <source>
        <strain evidence="3 5">2789STDY5608849</strain>
        <strain evidence="4 6">2789STDY5834885</strain>
    </source>
</reference>
<keyword evidence="2" id="KW-0472">Membrane</keyword>
<protein>
    <submittedName>
        <fullName evidence="3">Uncharacterized protein</fullName>
    </submittedName>
</protein>
<evidence type="ECO:0000313" key="5">
    <source>
        <dbReference type="Proteomes" id="UP000095706"/>
    </source>
</evidence>
<name>A0A174AP44_9FIRM</name>